<name>A0ACC2VPZ9_9TREE</name>
<sequence>MGQVISAGLRSLIRFRNTGPAYRPIALQEFDRIHQETGFPNLNTAPSTGLLLLQSFATYILTFDTRDVLYAGPFHCSIMSLRFSTTVSAICRQAPTPVACRHAFSTSAPACKKFKPQPLFLLPGQKAARKSKIPKKLLERRSQRDGLKVVPAERAAGEIFEELDEDNLVGLWKRTNFNDGEEGFQVSESAPEYDRNTKSRRVPLEEEDRFNDSRRVTSSFGIGRRSQLLRSTIPSQQSPSISETSMAQRLRETKESLIDLDSPAPSPPPLAPKVEVHPETVIPAWKIPTEKEYEQYSARKVRGARNNRRGPDERVGWSDQANITPEPRRPRDTRSQKQPLDRVKAFDLRDTSRTPEPEPVSSHNPPSEPKLASERSPDRWEPTKKLSIPAMQGLRELYRSDPQTFNQAVLSEKFGISREAVGRIIHSKFRDQQPS</sequence>
<protein>
    <submittedName>
        <fullName evidence="1">Uncharacterized protein</fullName>
    </submittedName>
</protein>
<evidence type="ECO:0000313" key="2">
    <source>
        <dbReference type="Proteomes" id="UP001241377"/>
    </source>
</evidence>
<accession>A0ACC2VPZ9</accession>
<gene>
    <name evidence="1" type="ORF">QFC19_005373</name>
</gene>
<organism evidence="1 2">
    <name type="scientific">Naganishia cerealis</name>
    <dbReference type="NCBI Taxonomy" id="610337"/>
    <lineage>
        <taxon>Eukaryota</taxon>
        <taxon>Fungi</taxon>
        <taxon>Dikarya</taxon>
        <taxon>Basidiomycota</taxon>
        <taxon>Agaricomycotina</taxon>
        <taxon>Tremellomycetes</taxon>
        <taxon>Filobasidiales</taxon>
        <taxon>Filobasidiaceae</taxon>
        <taxon>Naganishia</taxon>
    </lineage>
</organism>
<comment type="caution">
    <text evidence="1">The sequence shown here is derived from an EMBL/GenBank/DDBJ whole genome shotgun (WGS) entry which is preliminary data.</text>
</comment>
<evidence type="ECO:0000313" key="1">
    <source>
        <dbReference type="EMBL" id="KAJ9100977.1"/>
    </source>
</evidence>
<keyword evidence="2" id="KW-1185">Reference proteome</keyword>
<reference evidence="1" key="1">
    <citation type="submission" date="2023-04" db="EMBL/GenBank/DDBJ databases">
        <title>Draft Genome sequencing of Naganishia species isolated from polar environments using Oxford Nanopore Technology.</title>
        <authorList>
            <person name="Leo P."/>
            <person name="Venkateswaran K."/>
        </authorList>
    </citation>
    <scope>NUCLEOTIDE SEQUENCE</scope>
    <source>
        <strain evidence="1">MNA-CCFEE 5261</strain>
    </source>
</reference>
<dbReference type="EMBL" id="JASBWR010000060">
    <property type="protein sequence ID" value="KAJ9100977.1"/>
    <property type="molecule type" value="Genomic_DNA"/>
</dbReference>
<dbReference type="Proteomes" id="UP001241377">
    <property type="component" value="Unassembled WGS sequence"/>
</dbReference>
<proteinExistence type="predicted"/>